<name>A0A494VJS6_9SPHI</name>
<sequence length="71" mass="8370">MDGSKKVNKKDWFGLFVGTQSREGAKGFIIKEIRIMWFFKCAKMQRRKGFLLMKKGLFARPFLYYFSTSSS</sequence>
<reference evidence="1 2" key="1">
    <citation type="submission" date="2018-10" db="EMBL/GenBank/DDBJ databases">
        <title>Genome sequencing of Mucilaginibacter sp. HYN0043.</title>
        <authorList>
            <person name="Kim M."/>
            <person name="Yi H."/>
        </authorList>
    </citation>
    <scope>NUCLEOTIDE SEQUENCE [LARGE SCALE GENOMIC DNA]</scope>
    <source>
        <strain evidence="1 2">HYN0043</strain>
    </source>
</reference>
<dbReference type="KEGG" id="muh:HYN43_001875"/>
<dbReference type="Proteomes" id="UP000270046">
    <property type="component" value="Chromosome"/>
</dbReference>
<protein>
    <submittedName>
        <fullName evidence="1">Uncharacterized protein</fullName>
    </submittedName>
</protein>
<dbReference type="EMBL" id="CP032869">
    <property type="protein sequence ID" value="AYL94119.1"/>
    <property type="molecule type" value="Genomic_DNA"/>
</dbReference>
<organism evidence="1 2">
    <name type="scientific">Mucilaginibacter celer</name>
    <dbReference type="NCBI Taxonomy" id="2305508"/>
    <lineage>
        <taxon>Bacteria</taxon>
        <taxon>Pseudomonadati</taxon>
        <taxon>Bacteroidota</taxon>
        <taxon>Sphingobacteriia</taxon>
        <taxon>Sphingobacteriales</taxon>
        <taxon>Sphingobacteriaceae</taxon>
        <taxon>Mucilaginibacter</taxon>
    </lineage>
</organism>
<evidence type="ECO:0000313" key="2">
    <source>
        <dbReference type="Proteomes" id="UP000270046"/>
    </source>
</evidence>
<accession>A0A494VJS6</accession>
<gene>
    <name evidence="1" type="ORF">HYN43_001875</name>
</gene>
<dbReference type="AlphaFoldDB" id="A0A494VJS6"/>
<keyword evidence="2" id="KW-1185">Reference proteome</keyword>
<evidence type="ECO:0000313" key="1">
    <source>
        <dbReference type="EMBL" id="AYL94119.1"/>
    </source>
</evidence>
<proteinExistence type="predicted"/>